<feature type="compositionally biased region" description="Low complexity" evidence="1">
    <location>
        <begin position="105"/>
        <end position="119"/>
    </location>
</feature>
<feature type="chain" id="PRO_5043647033" evidence="2">
    <location>
        <begin position="28"/>
        <end position="1229"/>
    </location>
</feature>
<dbReference type="AlphaFoldDB" id="A0A7Z9AWL5"/>
<evidence type="ECO:0000256" key="2">
    <source>
        <dbReference type="SAM" id="SignalP"/>
    </source>
</evidence>
<feature type="region of interest" description="Disordered" evidence="1">
    <location>
        <begin position="45"/>
        <end position="81"/>
    </location>
</feature>
<comment type="caution">
    <text evidence="3">The sequence shown here is derived from an EMBL/GenBank/DDBJ whole genome shotgun (WGS) entry which is preliminary data.</text>
</comment>
<proteinExistence type="predicted"/>
<feature type="region of interest" description="Disordered" evidence="1">
    <location>
        <begin position="98"/>
        <end position="126"/>
    </location>
</feature>
<evidence type="ECO:0000256" key="1">
    <source>
        <dbReference type="SAM" id="MobiDB-lite"/>
    </source>
</evidence>
<protein>
    <submittedName>
        <fullName evidence="3">Cell wall associated biofilm protein</fullName>
    </submittedName>
</protein>
<name>A0A7Z9AWL5_ENTHR</name>
<feature type="compositionally biased region" description="Acidic residues" evidence="1">
    <location>
        <begin position="64"/>
        <end position="81"/>
    </location>
</feature>
<dbReference type="RefSeq" id="WP_010736971.1">
    <property type="nucleotide sequence ID" value="NZ_CABEEP010000001.1"/>
</dbReference>
<gene>
    <name evidence="3" type="ORF">NCTC12204_02508</name>
</gene>
<keyword evidence="2" id="KW-0732">Signal</keyword>
<evidence type="ECO:0000313" key="4">
    <source>
        <dbReference type="Proteomes" id="UP000352698"/>
    </source>
</evidence>
<accession>A0A7Z9AWL5</accession>
<sequence>MKSKHLRTITTSLLLFQNCLYPLTVFAEEAPPELDTEFVQDLQNQGEQPVMQEPVSPETAANDSTEESIEVEEPVEENTEEIVEEAPVVEEVPIVEEQEAEEVPTETPTEQPTEVTEPVIPWEDPVPPVLRQSAELRKNSLPNLDKYRPDLIANGKKSYIEKTLATQINRTIMLGAAVGSKTSFTVNVPTYEKVTQDKDHGWISWIASNLTTTDDYPYDTMYYGNHSSYRGTYTLTIPSDQSVNGYQVTVTKPSISSYAASFTVTITRLASTSAKEDRLVLNGDVKLGTTAVASQYSVLDSIPIEDVSYVNALLGTITVKKEQPEFEIKNEVTVEAQRGKELSTSILKSWFSTISENSGNYDYSLSSGPAEWAPGATGKATVIVKNKTTNNTQEFTTNYTVVDTTAPKYTVIRDAPLEARRKGSLTDEELRSIFEKLEDNWSKPEDLQIELFDYNGSNVPWEIAGTQPDVEIVKVRVTDQAGNAATGSGYRIQVVDTTPPDGKLKDKIVIEQGMELKDLRDLLEGDPTDNWSLPEKISLSLAVDGGKQVSELPRGEHKFTLTLTDEAGNTKELKGTLHVGDAFKIKSEVVVQAQRAKELSTEILKSWFEQLPNNPDSYDYRLYSGPAEWAPDTNGQATVAVTNKATNETKEYETKYSVVDTKAPTATLKKEIVFEARRTGALTQAELRELLIESDLQDNWSLPEKITIGLTNIGSANEPFELVGKAPSMYSNIFITLTDEAGNTSRYMKNISVVDTQAPEGKLKESLFFEKGSKEPDLRELLDGEPTDNWSLPENIKLALSFKDGKQFSELPEGAHEFTLTLTDERGNARELKGKLYIGERFEIKSEVVVEAQRSQELSRTILESWFDKRPKDTDDYEYRLTNGPKEWAPGATGEVTVAVKNKTTNHTQELTTKYTVVDTKAPTAEFERSVSFEARRTGSLSREELMSVIKEGTLQDNWSLPEKITIGLEDLQGGKFEIAGKVPSATAYVVASVLTDEAGNQQHFSPINLLIEDTTPPEGKLRDSLVYEQGSEMPDLRELLDGDPTDNWSLPENIRLELTFENGLEFSELPADDHRFTLKLIDEFGNKTELDGILTITSNAQYIDVTIPARMSFVQEDILAGIASPNYEIKNNSNRPVSVYVDAMTSLEETERLTELTLGLQNTDHEQEVVLVSNGQNLSETVELVTLTSEQNAYEFSFFGTAGDNILSETLDAPIRPSYLMQLHFKTP</sequence>
<evidence type="ECO:0000313" key="3">
    <source>
        <dbReference type="EMBL" id="VTQ69845.1"/>
    </source>
</evidence>
<feature type="signal peptide" evidence="2">
    <location>
        <begin position="1"/>
        <end position="27"/>
    </location>
</feature>
<dbReference type="EMBL" id="CABEEP010000001">
    <property type="protein sequence ID" value="VTQ69845.1"/>
    <property type="molecule type" value="Genomic_DNA"/>
</dbReference>
<organism evidence="3 4">
    <name type="scientific">Enterococcus hirae</name>
    <dbReference type="NCBI Taxonomy" id="1354"/>
    <lineage>
        <taxon>Bacteria</taxon>
        <taxon>Bacillati</taxon>
        <taxon>Bacillota</taxon>
        <taxon>Bacilli</taxon>
        <taxon>Lactobacillales</taxon>
        <taxon>Enterococcaceae</taxon>
        <taxon>Enterococcus</taxon>
    </lineage>
</organism>
<dbReference type="Proteomes" id="UP000352698">
    <property type="component" value="Unassembled WGS sequence"/>
</dbReference>
<reference evidence="3 4" key="1">
    <citation type="submission" date="2019-05" db="EMBL/GenBank/DDBJ databases">
        <authorList>
            <consortium name="Pathogen Informatics"/>
        </authorList>
    </citation>
    <scope>NUCLEOTIDE SEQUENCE [LARGE SCALE GENOMIC DNA]</scope>
    <source>
        <strain evidence="3 4">NCTC12204</strain>
    </source>
</reference>